<dbReference type="InterPro" id="IPR046848">
    <property type="entry name" value="E_motif"/>
</dbReference>
<feature type="repeat" description="PPR" evidence="3">
    <location>
        <begin position="431"/>
        <end position="465"/>
    </location>
</feature>
<dbReference type="Pfam" id="PF20431">
    <property type="entry name" value="E_motif"/>
    <property type="match status" value="1"/>
</dbReference>
<dbReference type="GO" id="GO:0009451">
    <property type="term" value="P:RNA modification"/>
    <property type="evidence" value="ECO:0007669"/>
    <property type="project" value="InterPro"/>
</dbReference>
<reference evidence="6" key="1">
    <citation type="submission" date="2015-07" db="EMBL/GenBank/DDBJ databases">
        <title>Transcriptome Assembly of Anthurium amnicola.</title>
        <authorList>
            <person name="Suzuki J."/>
        </authorList>
    </citation>
    <scope>NUCLEOTIDE SEQUENCE</scope>
</reference>
<keyword evidence="2" id="KW-0677">Repeat</keyword>
<dbReference type="FunFam" id="1.25.40.10:FF:000325">
    <property type="entry name" value="Pentatricopeptide repeat-containing protein At4g14820"/>
    <property type="match status" value="1"/>
</dbReference>
<dbReference type="InterPro" id="IPR011990">
    <property type="entry name" value="TPR-like_helical_dom_sf"/>
</dbReference>
<feature type="repeat" description="PPR" evidence="3">
    <location>
        <begin position="268"/>
        <end position="302"/>
    </location>
</feature>
<dbReference type="InterPro" id="IPR046849">
    <property type="entry name" value="E2_motif"/>
</dbReference>
<dbReference type="InterPro" id="IPR046960">
    <property type="entry name" value="PPR_At4g14850-like_plant"/>
</dbReference>
<feature type="repeat" description="PPR" evidence="3">
    <location>
        <begin position="197"/>
        <end position="231"/>
    </location>
</feature>
<evidence type="ECO:0000313" key="6">
    <source>
        <dbReference type="EMBL" id="JAT67703.1"/>
    </source>
</evidence>
<gene>
    <name evidence="6" type="primary">PCMP-H3_3</name>
    <name evidence="5" type="synonym">PCMP-H3_2</name>
    <name evidence="6" type="ORF">g.107050</name>
    <name evidence="5" type="ORF">g.107052</name>
</gene>
<sequence length="739" mass="82336">MQQPQALMHHSLLHHHQQQQQPVLFSSATAFADNAASIPHLRQLHAHLLKLGAAHDISAPFLSKLLSFSLPTASPSSLHYALSVFRRVPDPRTATCNRLLRELSRSAEPGTAVLAYARMRRDGVPLDRFSFPSLLKALGRAPAGAEGVRVGREVHGFAAKLGFDSDPFVQTGLVRAYSAGGCVDDARRVFDHMPQRDVVAWGVMLDGYCQSGRYMDVLSLFDEMTHSSAAVPDQVVLVTVLSACGRTRNLNSGRGIHSYITDSGMEIDEHLRGALINMYASCGSMDLAQQLYDEMCPKNLVASTAMVFGYAKAGMIDIARSIFDGMQERDLVSWSAMVSGYVECEQPHKALVLFNEMRAHDIRPDRITMLSVISACADLGALDKARWIHAFVDQNGFRDVTSVNNALIDMYSKCGSQARACRVFEEMPLRNVISWTSMINGYAMHGDGGSALKMFDKMKDEGIEPNDVTFIGLLYACAHSGLVDDGRRIFTSMVDDHRINPKYEHYGCMVDLLGRAKLLHEAMDVIDKMPFEPNVIIWGSLLGSCRVHGDLKLGELAAKRIIELDPDHDGAYVLLSNIYAKAGRWQDIVEVRKLMKYRGVLKERGCSWTESNGEVHEFATADESHPKSSEIYAKLDQIVKELELSGYIPDIQSVLVDLDEEEKRRAILAHSEKLALSFKLIDNAGNGSCIRIAKNLRVCEDCHSFMKAFSRVFVKEIVLRDRTRFHHFKDGTCSCKDFW</sequence>
<name>A0A1D1ZLU0_9ARAE</name>
<feature type="repeat" description="PPR" evidence="3">
    <location>
        <begin position="330"/>
        <end position="364"/>
    </location>
</feature>
<dbReference type="Pfam" id="PF20430">
    <property type="entry name" value="Eplus_motif"/>
    <property type="match status" value="1"/>
</dbReference>
<dbReference type="GO" id="GO:0003723">
    <property type="term" value="F:RNA binding"/>
    <property type="evidence" value="ECO:0007669"/>
    <property type="project" value="InterPro"/>
</dbReference>
<organism evidence="6">
    <name type="scientific">Anthurium amnicola</name>
    <dbReference type="NCBI Taxonomy" id="1678845"/>
    <lineage>
        <taxon>Eukaryota</taxon>
        <taxon>Viridiplantae</taxon>
        <taxon>Streptophyta</taxon>
        <taxon>Embryophyta</taxon>
        <taxon>Tracheophyta</taxon>
        <taxon>Spermatophyta</taxon>
        <taxon>Magnoliopsida</taxon>
        <taxon>Liliopsida</taxon>
        <taxon>Araceae</taxon>
        <taxon>Pothoideae</taxon>
        <taxon>Potheae</taxon>
        <taxon>Anthurium</taxon>
    </lineage>
</organism>
<dbReference type="AlphaFoldDB" id="A0A1D1ZLU0"/>
<comment type="similarity">
    <text evidence="1">Belongs to the PPR family. PCMP-H subfamily.</text>
</comment>
<dbReference type="Pfam" id="PF13041">
    <property type="entry name" value="PPR_2"/>
    <property type="match status" value="2"/>
</dbReference>
<dbReference type="PROSITE" id="PS51375">
    <property type="entry name" value="PPR"/>
    <property type="match status" value="4"/>
</dbReference>
<dbReference type="Pfam" id="PF01535">
    <property type="entry name" value="PPR"/>
    <property type="match status" value="4"/>
</dbReference>
<evidence type="ECO:0000256" key="3">
    <source>
        <dbReference type="PROSITE-ProRule" id="PRU00708"/>
    </source>
</evidence>
<dbReference type="PANTHER" id="PTHR47926:SF347">
    <property type="entry name" value="PENTATRICOPEPTIDE REPEAT-CONTAINING PROTEIN"/>
    <property type="match status" value="1"/>
</dbReference>
<feature type="domain" description="DYW" evidence="4">
    <location>
        <begin position="646"/>
        <end position="739"/>
    </location>
</feature>
<dbReference type="InterPro" id="IPR032867">
    <property type="entry name" value="DYW_dom"/>
</dbReference>
<dbReference type="GO" id="GO:0008270">
    <property type="term" value="F:zinc ion binding"/>
    <property type="evidence" value="ECO:0007669"/>
    <property type="project" value="InterPro"/>
</dbReference>
<evidence type="ECO:0000256" key="1">
    <source>
        <dbReference type="ARBA" id="ARBA00006643"/>
    </source>
</evidence>
<dbReference type="NCBIfam" id="TIGR00756">
    <property type="entry name" value="PPR"/>
    <property type="match status" value="5"/>
</dbReference>
<protein>
    <submittedName>
        <fullName evidence="6">Pentatricopeptide repeat-containing protein At4g14820</fullName>
    </submittedName>
</protein>
<evidence type="ECO:0000259" key="4">
    <source>
        <dbReference type="Pfam" id="PF14432"/>
    </source>
</evidence>
<dbReference type="Pfam" id="PF14432">
    <property type="entry name" value="DYW_deaminase"/>
    <property type="match status" value="1"/>
</dbReference>
<dbReference type="EMBL" id="GDJX01000233">
    <property type="protein sequence ID" value="JAT67703.1"/>
    <property type="molecule type" value="Transcribed_RNA"/>
</dbReference>
<evidence type="ECO:0000256" key="2">
    <source>
        <dbReference type="ARBA" id="ARBA00022737"/>
    </source>
</evidence>
<dbReference type="EMBL" id="GDJX01021553">
    <property type="protein sequence ID" value="JAT46383.1"/>
    <property type="molecule type" value="Transcribed_RNA"/>
</dbReference>
<evidence type="ECO:0000313" key="5">
    <source>
        <dbReference type="EMBL" id="JAT46383.1"/>
    </source>
</evidence>
<dbReference type="Gene3D" id="1.25.40.10">
    <property type="entry name" value="Tetratricopeptide repeat domain"/>
    <property type="match status" value="3"/>
</dbReference>
<dbReference type="InterPro" id="IPR002885">
    <property type="entry name" value="PPR_rpt"/>
</dbReference>
<dbReference type="FunFam" id="1.25.40.10:FF:000348">
    <property type="entry name" value="Pentatricopeptide repeat-containing protein chloroplastic"/>
    <property type="match status" value="1"/>
</dbReference>
<dbReference type="FunFam" id="1.25.40.10:FF:000427">
    <property type="entry name" value="Pentatricopeptide repeat-containing protein chloroplastic"/>
    <property type="match status" value="1"/>
</dbReference>
<dbReference type="PANTHER" id="PTHR47926">
    <property type="entry name" value="PENTATRICOPEPTIDE REPEAT-CONTAINING PROTEIN"/>
    <property type="match status" value="1"/>
</dbReference>
<proteinExistence type="inferred from homology"/>
<accession>A0A1D1ZLU0</accession>